<dbReference type="InterPro" id="IPR024158">
    <property type="entry name" value="Mt_import_TIM15"/>
</dbReference>
<evidence type="ECO:0000256" key="4">
    <source>
        <dbReference type="PROSITE-ProRule" id="PRU00834"/>
    </source>
</evidence>
<dbReference type="PROSITE" id="PS51501">
    <property type="entry name" value="ZF_DNL"/>
    <property type="match status" value="1"/>
</dbReference>
<keyword evidence="8" id="KW-1185">Reference proteome</keyword>
<keyword evidence="2 4" id="KW-0863">Zinc-finger</keyword>
<organism evidence="7 8">
    <name type="scientific">Cyanidiococcus yangmingshanensis</name>
    <dbReference type="NCBI Taxonomy" id="2690220"/>
    <lineage>
        <taxon>Eukaryota</taxon>
        <taxon>Rhodophyta</taxon>
        <taxon>Bangiophyceae</taxon>
        <taxon>Cyanidiales</taxon>
        <taxon>Cyanidiaceae</taxon>
        <taxon>Cyanidiococcus</taxon>
    </lineage>
</organism>
<dbReference type="GO" id="GO:0051087">
    <property type="term" value="F:protein-folding chaperone binding"/>
    <property type="evidence" value="ECO:0007669"/>
    <property type="project" value="TreeGrafter"/>
</dbReference>
<name>A0A7J7IKN0_9RHOD</name>
<reference evidence="7 8" key="1">
    <citation type="journal article" date="2020" name="J. Phycol.">
        <title>Comparative genome analysis reveals Cyanidiococcus gen. nov., a new extremophilic red algal genus sister to Cyanidioschyzon (Cyanidioschyzonaceae, Rhodophyta).</title>
        <authorList>
            <person name="Liu S.-L."/>
            <person name="Chiang Y.-R."/>
            <person name="Yoon H.S."/>
            <person name="Fu H.-Y."/>
        </authorList>
    </citation>
    <scope>NUCLEOTIDE SEQUENCE [LARGE SCALE GENOMIC DNA]</scope>
    <source>
        <strain evidence="7 8">THAL066</strain>
    </source>
</reference>
<dbReference type="AlphaFoldDB" id="A0A7J7IKN0"/>
<evidence type="ECO:0000256" key="1">
    <source>
        <dbReference type="ARBA" id="ARBA00022723"/>
    </source>
</evidence>
<evidence type="ECO:0000313" key="8">
    <source>
        <dbReference type="Proteomes" id="UP000530660"/>
    </source>
</evidence>
<dbReference type="GO" id="GO:0005739">
    <property type="term" value="C:mitochondrion"/>
    <property type="evidence" value="ECO:0007669"/>
    <property type="project" value="TreeGrafter"/>
</dbReference>
<gene>
    <name evidence="7" type="ORF">F1559_004464</name>
</gene>
<dbReference type="GO" id="GO:0006457">
    <property type="term" value="P:protein folding"/>
    <property type="evidence" value="ECO:0007669"/>
    <property type="project" value="TreeGrafter"/>
</dbReference>
<evidence type="ECO:0000259" key="6">
    <source>
        <dbReference type="PROSITE" id="PS51501"/>
    </source>
</evidence>
<keyword evidence="1" id="KW-0479">Metal-binding</keyword>
<sequence length="215" mass="24041">MLAFTFYPLAIHDSSSTGACSRKTLPARGATSLPKLVHQSQTRCRRTCLCSRSRNQASFILRCTNSEERGESQRADSSETGALPPSTRKLPPDIVEEQITEQRVRFAEPVGSEKIAIAFTCARCETRVRKRFSRHAYLNGIVIISCPGCQVRHLIADNIGWFKDIPRSAGRAGYHIDDFAKVERVSMEVFELEESFYSTKAELGKGELESSDDPH</sequence>
<evidence type="ECO:0000256" key="3">
    <source>
        <dbReference type="ARBA" id="ARBA00022833"/>
    </source>
</evidence>
<protein>
    <recommendedName>
        <fullName evidence="6">DNL-type domain-containing protein</fullName>
    </recommendedName>
</protein>
<proteinExistence type="predicted"/>
<dbReference type="InterPro" id="IPR007853">
    <property type="entry name" value="Znf_DNL-typ"/>
</dbReference>
<dbReference type="EMBL" id="VWRR01000006">
    <property type="protein sequence ID" value="KAF6003682.1"/>
    <property type="molecule type" value="Genomic_DNA"/>
</dbReference>
<feature type="region of interest" description="Disordered" evidence="5">
    <location>
        <begin position="70"/>
        <end position="91"/>
    </location>
</feature>
<evidence type="ECO:0000256" key="5">
    <source>
        <dbReference type="SAM" id="MobiDB-lite"/>
    </source>
</evidence>
<dbReference type="OrthoDB" id="5874at2759"/>
<dbReference type="GO" id="GO:0008270">
    <property type="term" value="F:zinc ion binding"/>
    <property type="evidence" value="ECO:0007669"/>
    <property type="project" value="UniProtKB-KW"/>
</dbReference>
<accession>A0A7J7IKN0</accession>
<evidence type="ECO:0000313" key="7">
    <source>
        <dbReference type="EMBL" id="KAF6003682.1"/>
    </source>
</evidence>
<feature type="domain" description="DNL-type" evidence="6">
    <location>
        <begin position="110"/>
        <end position="215"/>
    </location>
</feature>
<dbReference type="PANTHER" id="PTHR20922:SF13">
    <property type="entry name" value="DNL-TYPE ZINC FINGER PROTEIN"/>
    <property type="match status" value="1"/>
</dbReference>
<evidence type="ECO:0000256" key="2">
    <source>
        <dbReference type="ARBA" id="ARBA00022771"/>
    </source>
</evidence>
<dbReference type="GO" id="GO:0030150">
    <property type="term" value="P:protein import into mitochondrial matrix"/>
    <property type="evidence" value="ECO:0007669"/>
    <property type="project" value="TreeGrafter"/>
</dbReference>
<keyword evidence="3" id="KW-0862">Zinc</keyword>
<dbReference type="Pfam" id="PF05180">
    <property type="entry name" value="zf-DNL"/>
    <property type="match status" value="1"/>
</dbReference>
<dbReference type="Proteomes" id="UP000530660">
    <property type="component" value="Unassembled WGS sequence"/>
</dbReference>
<comment type="caution">
    <text evidence="7">The sequence shown here is derived from an EMBL/GenBank/DDBJ whole genome shotgun (WGS) entry which is preliminary data.</text>
</comment>
<dbReference type="PANTHER" id="PTHR20922">
    <property type="entry name" value="DNL-TYPE ZINC FINGER PROTEIN"/>
    <property type="match status" value="1"/>
</dbReference>
<dbReference type="GO" id="GO:0050821">
    <property type="term" value="P:protein stabilization"/>
    <property type="evidence" value="ECO:0007669"/>
    <property type="project" value="TreeGrafter"/>
</dbReference>